<dbReference type="Proteomes" id="UP001642360">
    <property type="component" value="Unassembled WGS sequence"/>
</dbReference>
<dbReference type="InterPro" id="IPR045177">
    <property type="entry name" value="FDM1-5/IDN2"/>
</dbReference>
<dbReference type="Pfam" id="PF03469">
    <property type="entry name" value="XH"/>
    <property type="match status" value="1"/>
</dbReference>
<protein>
    <recommendedName>
        <fullName evidence="2">Factor of DNA methylation 1-5/IDN2 domain-containing protein</fullName>
    </recommendedName>
</protein>
<comment type="caution">
    <text evidence="3">The sequence shown here is derived from an EMBL/GenBank/DDBJ whole genome shotgun (WGS) entry which is preliminary data.</text>
</comment>
<evidence type="ECO:0000313" key="3">
    <source>
        <dbReference type="EMBL" id="CAK9147706.1"/>
    </source>
</evidence>
<evidence type="ECO:0000256" key="1">
    <source>
        <dbReference type="SAM" id="Coils"/>
    </source>
</evidence>
<sequence>MENDISEEIRKARRLAISLAKEVDFKNQKLWELERKCDETSATLERMVAEKNKLHQSYEKEMKKAQFIELQNRKLKHDFECETRKMQLIELENERLKQDLVPQRKELEQRIKKLEKEEAQNDLERRNLLVEKQKLKALTPLQSDCGVTIQIDDLKKKLVDKDDELNDMEALNQALILREHMSNHELQDARKELISVLPNLLDATTIRVKRMGEVHQKPFQDVCLQKFSLEEWEVRSVELSSLWQEKVNNPSWQPFMKAFKNGKWQEVINEDDSKLKELRSQWGEAVYSAVVDSLLEINEYNPSGRYAVSELWNFKQGRKASLKEAIQCIIQQLKNVKPLKRRSHQLQGKIHQMTVIEAEVVGTQEQFQVLHSSILFIMMNHVCAIRVIEGVLGESVCVLMKFSS</sequence>
<reference evidence="3 4" key="1">
    <citation type="submission" date="2024-02" db="EMBL/GenBank/DDBJ databases">
        <authorList>
            <person name="Vignale AGUSTIN F."/>
            <person name="Sosa J E."/>
            <person name="Modenutti C."/>
        </authorList>
    </citation>
    <scope>NUCLEOTIDE SEQUENCE [LARGE SCALE GENOMIC DNA]</scope>
</reference>
<keyword evidence="4" id="KW-1185">Reference proteome</keyword>
<evidence type="ECO:0000313" key="4">
    <source>
        <dbReference type="Proteomes" id="UP001642360"/>
    </source>
</evidence>
<dbReference type="InterPro" id="IPR005379">
    <property type="entry name" value="FDM1-5/IDN2_XH"/>
</dbReference>
<dbReference type="PANTHER" id="PTHR21596:SF82">
    <property type="entry name" value="FACTOR OF DNA METHYLATION 5-LIKE"/>
    <property type="match status" value="1"/>
</dbReference>
<gene>
    <name evidence="3" type="ORF">ILEXP_LOCUS15646</name>
</gene>
<accession>A0ABC8RRS2</accession>
<feature type="coiled-coil region" evidence="1">
    <location>
        <begin position="79"/>
        <end position="171"/>
    </location>
</feature>
<dbReference type="AlphaFoldDB" id="A0ABC8RRS2"/>
<keyword evidence="1" id="KW-0175">Coiled coil</keyword>
<feature type="domain" description="Factor of DNA methylation 1-5/IDN2" evidence="2">
    <location>
        <begin position="209"/>
        <end position="337"/>
    </location>
</feature>
<name>A0ABC8RRS2_9AQUA</name>
<dbReference type="EMBL" id="CAUOFW020001724">
    <property type="protein sequence ID" value="CAK9147706.1"/>
    <property type="molecule type" value="Genomic_DNA"/>
</dbReference>
<dbReference type="PANTHER" id="PTHR21596">
    <property type="entry name" value="RIBONUCLEASE P SUBUNIT P38"/>
    <property type="match status" value="1"/>
</dbReference>
<organism evidence="3 4">
    <name type="scientific">Ilex paraguariensis</name>
    <name type="common">yerba mate</name>
    <dbReference type="NCBI Taxonomy" id="185542"/>
    <lineage>
        <taxon>Eukaryota</taxon>
        <taxon>Viridiplantae</taxon>
        <taxon>Streptophyta</taxon>
        <taxon>Embryophyta</taxon>
        <taxon>Tracheophyta</taxon>
        <taxon>Spermatophyta</taxon>
        <taxon>Magnoliopsida</taxon>
        <taxon>eudicotyledons</taxon>
        <taxon>Gunneridae</taxon>
        <taxon>Pentapetalae</taxon>
        <taxon>asterids</taxon>
        <taxon>campanulids</taxon>
        <taxon>Aquifoliales</taxon>
        <taxon>Aquifoliaceae</taxon>
        <taxon>Ilex</taxon>
    </lineage>
</organism>
<proteinExistence type="predicted"/>
<evidence type="ECO:0000259" key="2">
    <source>
        <dbReference type="Pfam" id="PF03469"/>
    </source>
</evidence>